<dbReference type="EMBL" id="AEVN01000073">
    <property type="protein sequence ID" value="EFY04501.1"/>
    <property type="molecule type" value="Genomic_DNA"/>
</dbReference>
<accession>E8LFA1</accession>
<organism evidence="1 2">
    <name type="scientific">Phascolarctobacterium succinatutens YIT 12067</name>
    <dbReference type="NCBI Taxonomy" id="626939"/>
    <lineage>
        <taxon>Bacteria</taxon>
        <taxon>Bacillati</taxon>
        <taxon>Bacillota</taxon>
        <taxon>Negativicutes</taxon>
        <taxon>Acidaminococcales</taxon>
        <taxon>Acidaminococcaceae</taxon>
        <taxon>Phascolarctobacterium</taxon>
    </lineage>
</organism>
<dbReference type="Proteomes" id="UP000004923">
    <property type="component" value="Unassembled WGS sequence"/>
</dbReference>
<sequence length="44" mass="5347">MSNESIWLPYFLSLNYYSIKYYIKYKLIGALRQVIMYISCRDSV</sequence>
<keyword evidence="2" id="KW-1185">Reference proteome</keyword>
<reference evidence="1 2" key="1">
    <citation type="submission" date="2011-01" db="EMBL/GenBank/DDBJ databases">
        <authorList>
            <person name="Weinstock G."/>
            <person name="Sodergren E."/>
            <person name="Clifton S."/>
            <person name="Fulton L."/>
            <person name="Fulton B."/>
            <person name="Courtney L."/>
            <person name="Fronick C."/>
            <person name="Harrison M."/>
            <person name="Strong C."/>
            <person name="Farmer C."/>
            <person name="Delahaunty K."/>
            <person name="Markovic C."/>
            <person name="Hall O."/>
            <person name="Minx P."/>
            <person name="Tomlinson C."/>
            <person name="Mitreva M."/>
            <person name="Hou S."/>
            <person name="Chen J."/>
            <person name="Wollam A."/>
            <person name="Pepin K.H."/>
            <person name="Johnson M."/>
            <person name="Bhonagiri V."/>
            <person name="Zhang X."/>
            <person name="Suruliraj S."/>
            <person name="Warren W."/>
            <person name="Chinwalla A."/>
            <person name="Mardis E.R."/>
            <person name="Wilson R.K."/>
        </authorList>
    </citation>
    <scope>NUCLEOTIDE SEQUENCE [LARGE SCALE GENOMIC DNA]</scope>
    <source>
        <strain evidence="1 2">YIT 12067</strain>
    </source>
</reference>
<dbReference type="HOGENOM" id="CLU_3219900_0_0_9"/>
<dbReference type="AlphaFoldDB" id="E8LFA1"/>
<protein>
    <submittedName>
        <fullName evidence="1">Uncharacterized protein</fullName>
    </submittedName>
</protein>
<comment type="caution">
    <text evidence="1">The sequence shown here is derived from an EMBL/GenBank/DDBJ whole genome shotgun (WGS) entry which is preliminary data.</text>
</comment>
<evidence type="ECO:0000313" key="1">
    <source>
        <dbReference type="EMBL" id="EFY04501.1"/>
    </source>
</evidence>
<name>E8LFA1_9FIRM</name>
<proteinExistence type="predicted"/>
<gene>
    <name evidence="1" type="ORF">HMPREF9443_01542</name>
</gene>
<evidence type="ECO:0000313" key="2">
    <source>
        <dbReference type="Proteomes" id="UP000004923"/>
    </source>
</evidence>